<comment type="caution">
    <text evidence="3">The sequence shown here is derived from an EMBL/GenBank/DDBJ whole genome shotgun (WGS) entry which is preliminary data.</text>
</comment>
<evidence type="ECO:0000259" key="2">
    <source>
        <dbReference type="Pfam" id="PF03078"/>
    </source>
</evidence>
<dbReference type="Pfam" id="PF03078">
    <property type="entry name" value="ATHILA"/>
    <property type="match status" value="1"/>
</dbReference>
<gene>
    <name evidence="3" type="ORF">KIW84_033840</name>
</gene>
<name>A0A9D5B3P3_PEA</name>
<dbReference type="EMBL" id="JAMSHJ010000003">
    <property type="protein sequence ID" value="KAI5428991.1"/>
    <property type="molecule type" value="Genomic_DNA"/>
</dbReference>
<dbReference type="AlphaFoldDB" id="A0A9D5B3P3"/>
<sequence>MGITFAEGIVSKNQRSSYHKLFKRNVLATRYPDNATLRDLGLIDNVNWMLSNLGKTTIDWEGLKATAIQNPTIRIGGPICVGGLITSIALVLDLSTKLATLQPLETPFADLDYCRSIRLIKNKPDRKYYLMISNREVMRVTLPCDARINVRLSANWIFNANTPDPGTSSGYQPREEYYYTTMRITLDDILSELRHQNDVDVERDTRETQLDFVERTKLNMGDLTEQMNGVRMEVSDMREYMQHVPQPEYGRSGIGRHRGRDRHH</sequence>
<accession>A0A9D5B3P3</accession>
<keyword evidence="4" id="KW-1185">Reference proteome</keyword>
<reference evidence="3 4" key="1">
    <citation type="journal article" date="2022" name="Nat. Genet.">
        <title>Improved pea reference genome and pan-genome highlight genomic features and evolutionary characteristics.</title>
        <authorList>
            <person name="Yang T."/>
            <person name="Liu R."/>
            <person name="Luo Y."/>
            <person name="Hu S."/>
            <person name="Wang D."/>
            <person name="Wang C."/>
            <person name="Pandey M.K."/>
            <person name="Ge S."/>
            <person name="Xu Q."/>
            <person name="Li N."/>
            <person name="Li G."/>
            <person name="Huang Y."/>
            <person name="Saxena R.K."/>
            <person name="Ji Y."/>
            <person name="Li M."/>
            <person name="Yan X."/>
            <person name="He Y."/>
            <person name="Liu Y."/>
            <person name="Wang X."/>
            <person name="Xiang C."/>
            <person name="Varshney R.K."/>
            <person name="Ding H."/>
            <person name="Gao S."/>
            <person name="Zong X."/>
        </authorList>
    </citation>
    <scope>NUCLEOTIDE SEQUENCE [LARGE SCALE GENOMIC DNA]</scope>
    <source>
        <strain evidence="3 4">cv. Zhongwan 6</strain>
    </source>
</reference>
<feature type="compositionally biased region" description="Basic residues" evidence="1">
    <location>
        <begin position="254"/>
        <end position="264"/>
    </location>
</feature>
<protein>
    <recommendedName>
        <fullName evidence="2">Arabidopsis retrotransposon Orf1 C-terminal domain-containing protein</fullName>
    </recommendedName>
</protein>
<evidence type="ECO:0000313" key="4">
    <source>
        <dbReference type="Proteomes" id="UP001058974"/>
    </source>
</evidence>
<evidence type="ECO:0000313" key="3">
    <source>
        <dbReference type="EMBL" id="KAI5428991.1"/>
    </source>
</evidence>
<feature type="domain" description="Arabidopsis retrotransposon Orf1 C-terminal" evidence="2">
    <location>
        <begin position="64"/>
        <end position="202"/>
    </location>
</feature>
<organism evidence="3 4">
    <name type="scientific">Pisum sativum</name>
    <name type="common">Garden pea</name>
    <name type="synonym">Lathyrus oleraceus</name>
    <dbReference type="NCBI Taxonomy" id="3888"/>
    <lineage>
        <taxon>Eukaryota</taxon>
        <taxon>Viridiplantae</taxon>
        <taxon>Streptophyta</taxon>
        <taxon>Embryophyta</taxon>
        <taxon>Tracheophyta</taxon>
        <taxon>Spermatophyta</taxon>
        <taxon>Magnoliopsida</taxon>
        <taxon>eudicotyledons</taxon>
        <taxon>Gunneridae</taxon>
        <taxon>Pentapetalae</taxon>
        <taxon>rosids</taxon>
        <taxon>fabids</taxon>
        <taxon>Fabales</taxon>
        <taxon>Fabaceae</taxon>
        <taxon>Papilionoideae</taxon>
        <taxon>50 kb inversion clade</taxon>
        <taxon>NPAAA clade</taxon>
        <taxon>Hologalegina</taxon>
        <taxon>IRL clade</taxon>
        <taxon>Fabeae</taxon>
        <taxon>Lathyrus</taxon>
    </lineage>
</organism>
<evidence type="ECO:0000256" key="1">
    <source>
        <dbReference type="SAM" id="MobiDB-lite"/>
    </source>
</evidence>
<proteinExistence type="predicted"/>
<feature type="region of interest" description="Disordered" evidence="1">
    <location>
        <begin position="244"/>
        <end position="264"/>
    </location>
</feature>
<dbReference type="InterPro" id="IPR004312">
    <property type="entry name" value="ATHILA_Orf1_C"/>
</dbReference>
<dbReference type="Proteomes" id="UP001058974">
    <property type="component" value="Chromosome 3"/>
</dbReference>
<dbReference type="Gramene" id="Psat03G0384000-T1">
    <property type="protein sequence ID" value="KAI5428991.1"/>
    <property type="gene ID" value="KIW84_033840"/>
</dbReference>